<evidence type="ECO:0000256" key="5">
    <source>
        <dbReference type="ARBA" id="ARBA00022692"/>
    </source>
</evidence>
<feature type="domain" description="G-protein coupled receptors family 1 profile" evidence="14">
    <location>
        <begin position="23"/>
        <end position="253"/>
    </location>
</feature>
<keyword evidence="6 13" id="KW-1133">Transmembrane helix</keyword>
<evidence type="ECO:0000256" key="8">
    <source>
        <dbReference type="ARBA" id="ARBA00023136"/>
    </source>
</evidence>
<evidence type="ECO:0000256" key="2">
    <source>
        <dbReference type="ARBA" id="ARBA00007376"/>
    </source>
</evidence>
<dbReference type="PROSITE" id="PS50262">
    <property type="entry name" value="G_PROTEIN_RECEP_F1_2"/>
    <property type="match status" value="1"/>
</dbReference>
<keyword evidence="10 12" id="KW-0807">Transducer</keyword>
<evidence type="ECO:0000256" key="9">
    <source>
        <dbReference type="ARBA" id="ARBA00023170"/>
    </source>
</evidence>
<evidence type="ECO:0000256" key="10">
    <source>
        <dbReference type="ARBA" id="ARBA00023224"/>
    </source>
</evidence>
<protein>
    <recommendedName>
        <fullName evidence="12">Taste receptor type 2</fullName>
    </recommendedName>
</protein>
<dbReference type="Proteomes" id="UP001181693">
    <property type="component" value="Unassembled WGS sequence"/>
</dbReference>
<organism evidence="15 16">
    <name type="scientific">Pyxicephalus adspersus</name>
    <name type="common">African bullfrog</name>
    <dbReference type="NCBI Taxonomy" id="30357"/>
    <lineage>
        <taxon>Eukaryota</taxon>
        <taxon>Metazoa</taxon>
        <taxon>Chordata</taxon>
        <taxon>Craniata</taxon>
        <taxon>Vertebrata</taxon>
        <taxon>Euteleostomi</taxon>
        <taxon>Amphibia</taxon>
        <taxon>Batrachia</taxon>
        <taxon>Anura</taxon>
        <taxon>Neobatrachia</taxon>
        <taxon>Ranoidea</taxon>
        <taxon>Pyxicephalidae</taxon>
        <taxon>Pyxicephalinae</taxon>
        <taxon>Pyxicephalus</taxon>
    </lineage>
</organism>
<evidence type="ECO:0000256" key="3">
    <source>
        <dbReference type="ARBA" id="ARBA00022480"/>
    </source>
</evidence>
<dbReference type="GO" id="GO:0033038">
    <property type="term" value="F:bitter taste receptor activity"/>
    <property type="evidence" value="ECO:0007669"/>
    <property type="project" value="InterPro"/>
</dbReference>
<feature type="transmembrane region" description="Helical" evidence="13">
    <location>
        <begin position="6"/>
        <end position="33"/>
    </location>
</feature>
<gene>
    <name evidence="15" type="ORF">GDO54_013677</name>
</gene>
<dbReference type="Gene3D" id="1.20.1070.10">
    <property type="entry name" value="Rhodopsin 7-helix transmembrane proteins"/>
    <property type="match status" value="1"/>
</dbReference>
<evidence type="ECO:0000313" key="15">
    <source>
        <dbReference type="EMBL" id="DBA22664.1"/>
    </source>
</evidence>
<dbReference type="EMBL" id="DYDO01000006">
    <property type="protein sequence ID" value="DBA22664.1"/>
    <property type="molecule type" value="Genomic_DNA"/>
</dbReference>
<evidence type="ECO:0000256" key="12">
    <source>
        <dbReference type="RuleBase" id="RU004424"/>
    </source>
</evidence>
<keyword evidence="5 12" id="KW-0812">Transmembrane</keyword>
<comment type="similarity">
    <text evidence="2 11">Belongs to the G-protein coupled receptor T2R family.</text>
</comment>
<evidence type="ECO:0000256" key="6">
    <source>
        <dbReference type="ARBA" id="ARBA00022989"/>
    </source>
</evidence>
<evidence type="ECO:0000259" key="14">
    <source>
        <dbReference type="PROSITE" id="PS50262"/>
    </source>
</evidence>
<keyword evidence="7 12" id="KW-0297">G-protein coupled receptor</keyword>
<dbReference type="InterPro" id="IPR017452">
    <property type="entry name" value="GPCR_Rhodpsn_7TM"/>
</dbReference>
<accession>A0AAV2ZVV2</accession>
<dbReference type="GO" id="GO:0004930">
    <property type="term" value="F:G protein-coupled receptor activity"/>
    <property type="evidence" value="ECO:0007669"/>
    <property type="project" value="UniProtKB-KW"/>
</dbReference>
<sequence length="326" mass="36573">MPPTFILVSMIVLGLSTVMGVFTNSLIVFVNFVDKVKGKKLNPSDLILVTLGLFNIFFQLIMLINDYLSFLDCNLYSSDQIYTLFTVLLILPIFSSFWFTVCLSVYYYLQIVIFNHPFLIRLKLGVSQLIPKLLMASVFTSVANGLPAALGRHKDHLYLNISTNQSLEIIVPKVNVVYMLPSTVISCSLPLAVIGVASGMIIKSLITHSHKEDRNAQGELSPRAEARRRAARTIGCLLLLYVSFYVSEVLLFIDTFPRNSSGFCVCLIVIYSYPPAQSIVLILGCPKLKQVSFALLQYLFSKGKPKEPEILCIKLHKHQTFHIIAR</sequence>
<evidence type="ECO:0000313" key="16">
    <source>
        <dbReference type="Proteomes" id="UP001181693"/>
    </source>
</evidence>
<feature type="transmembrane region" description="Helical" evidence="13">
    <location>
        <begin position="129"/>
        <end position="150"/>
    </location>
</feature>
<keyword evidence="8 12" id="KW-0472">Membrane</keyword>
<feature type="transmembrane region" description="Helical" evidence="13">
    <location>
        <begin position="84"/>
        <end position="109"/>
    </location>
</feature>
<proteinExistence type="inferred from homology"/>
<evidence type="ECO:0000256" key="11">
    <source>
        <dbReference type="RuleBase" id="RU004423"/>
    </source>
</evidence>
<feature type="transmembrane region" description="Helical" evidence="13">
    <location>
        <begin position="233"/>
        <end position="253"/>
    </location>
</feature>
<comment type="caution">
    <text evidence="15">The sequence shown here is derived from an EMBL/GenBank/DDBJ whole genome shotgun (WGS) entry which is preliminary data.</text>
</comment>
<comment type="subcellular location">
    <subcellularLocation>
        <location evidence="1 12">Membrane</location>
        <topology evidence="1 12">Multi-pass membrane protein</topology>
    </subcellularLocation>
</comment>
<reference evidence="15" key="1">
    <citation type="thesis" date="2020" institute="ProQuest LLC" country="789 East Eisenhower Parkway, Ann Arbor, MI, USA">
        <title>Comparative Genomics and Chromosome Evolution.</title>
        <authorList>
            <person name="Mudd A.B."/>
        </authorList>
    </citation>
    <scope>NUCLEOTIDE SEQUENCE</scope>
    <source>
        <strain evidence="15">1538</strain>
        <tissue evidence="15">Blood</tissue>
    </source>
</reference>
<feature type="transmembrane region" description="Helical" evidence="13">
    <location>
        <begin position="259"/>
        <end position="283"/>
    </location>
</feature>
<name>A0AAV2ZVV2_PYXAD</name>
<dbReference type="GO" id="GO:0016020">
    <property type="term" value="C:membrane"/>
    <property type="evidence" value="ECO:0007669"/>
    <property type="project" value="UniProtKB-SubCell"/>
</dbReference>
<keyword evidence="4 12" id="KW-0716">Sensory transduction</keyword>
<evidence type="ECO:0000256" key="1">
    <source>
        <dbReference type="ARBA" id="ARBA00004141"/>
    </source>
</evidence>
<feature type="transmembrane region" description="Helical" evidence="13">
    <location>
        <begin position="45"/>
        <end position="64"/>
    </location>
</feature>
<evidence type="ECO:0000256" key="13">
    <source>
        <dbReference type="SAM" id="Phobius"/>
    </source>
</evidence>
<dbReference type="Pfam" id="PF05296">
    <property type="entry name" value="TAS2R"/>
    <property type="match status" value="1"/>
</dbReference>
<keyword evidence="9 12" id="KW-0675">Receptor</keyword>
<keyword evidence="3 12" id="KW-0919">Taste</keyword>
<keyword evidence="16" id="KW-1185">Reference proteome</keyword>
<feature type="transmembrane region" description="Helical" evidence="13">
    <location>
        <begin position="176"/>
        <end position="202"/>
    </location>
</feature>
<dbReference type="PANTHER" id="PTHR11394:SF146">
    <property type="entry name" value="TASTE RECEPTOR TYPE 2"/>
    <property type="match status" value="1"/>
</dbReference>
<dbReference type="AlphaFoldDB" id="A0AAV2ZVV2"/>
<dbReference type="SUPFAM" id="SSF81321">
    <property type="entry name" value="Family A G protein-coupled receptor-like"/>
    <property type="match status" value="1"/>
</dbReference>
<dbReference type="PANTHER" id="PTHR11394">
    <property type="entry name" value="TASTE RECEPTOR TYPE 2"/>
    <property type="match status" value="1"/>
</dbReference>
<evidence type="ECO:0000256" key="4">
    <source>
        <dbReference type="ARBA" id="ARBA00022606"/>
    </source>
</evidence>
<evidence type="ECO:0000256" key="7">
    <source>
        <dbReference type="ARBA" id="ARBA00023040"/>
    </source>
</evidence>
<dbReference type="InterPro" id="IPR007960">
    <property type="entry name" value="TAS2R"/>
</dbReference>
<dbReference type="FunFam" id="1.20.1070.10:FF:000055">
    <property type="entry name" value="Taste receptor type 2"/>
    <property type="match status" value="1"/>
</dbReference>